<organism evidence="2 3">
    <name type="scientific">Roseomonas indoligenes</name>
    <dbReference type="NCBI Taxonomy" id="2820811"/>
    <lineage>
        <taxon>Bacteria</taxon>
        <taxon>Pseudomonadati</taxon>
        <taxon>Pseudomonadota</taxon>
        <taxon>Alphaproteobacteria</taxon>
        <taxon>Acetobacterales</taxon>
        <taxon>Roseomonadaceae</taxon>
        <taxon>Roseomonas</taxon>
    </lineage>
</organism>
<name>A0A940N5I1_9PROT</name>
<accession>A0A940N5I1</accession>
<protein>
    <submittedName>
        <fullName evidence="2">Phage tail tape measure protein</fullName>
    </submittedName>
</protein>
<evidence type="ECO:0000313" key="3">
    <source>
        <dbReference type="Proteomes" id="UP000677537"/>
    </source>
</evidence>
<dbReference type="RefSeq" id="WP_209375260.1">
    <property type="nucleotide sequence ID" value="NZ_JAGIZA010000010.1"/>
</dbReference>
<dbReference type="AlphaFoldDB" id="A0A940N5I1"/>
<feature type="compositionally biased region" description="Polar residues" evidence="1">
    <location>
        <begin position="354"/>
        <end position="363"/>
    </location>
</feature>
<dbReference type="Proteomes" id="UP000677537">
    <property type="component" value="Unassembled WGS sequence"/>
</dbReference>
<keyword evidence="3" id="KW-1185">Reference proteome</keyword>
<gene>
    <name evidence="2" type="ORF">J5Y10_17220</name>
</gene>
<feature type="region of interest" description="Disordered" evidence="1">
    <location>
        <begin position="344"/>
        <end position="371"/>
    </location>
</feature>
<evidence type="ECO:0000313" key="2">
    <source>
        <dbReference type="EMBL" id="MBP0494527.1"/>
    </source>
</evidence>
<evidence type="ECO:0000256" key="1">
    <source>
        <dbReference type="SAM" id="MobiDB-lite"/>
    </source>
</evidence>
<sequence length="371" mass="38342">NSPDQALAQVLRQRCRHLQPRCSTTASNQNPRVCASRKCSKITKAAVEAGYGATIAALNANAGIGWAADAVNAGGIIDAANDNGAAMRAALEICMTRSDTQAAAAAGLQYGAIATLRDTSLQALDANNAAAARMLDVRDESRRSVDVLGTVSSGVGSINLTLQGSVLDTLKSINSAVGAVNSTLQGGIDTRGGGSQLPIVTRYDEGSHTWRAEYASVDLGSNWDPNKKFALGGAFDRGRLLKHAMGDAYTNSIVSSPTFFGSADGRMNVMGEAGPEAIMPLTRAADGSLGVRAVLPPPVMIGGAPSDSDPSAPEIRFLRKEVASLREALVEVGRAQLGEAQRIAEGVERGADASESSASTARSQMMRAKAA</sequence>
<proteinExistence type="predicted"/>
<feature type="non-terminal residue" evidence="2">
    <location>
        <position position="1"/>
    </location>
</feature>
<dbReference type="EMBL" id="JAGIZA010000010">
    <property type="protein sequence ID" value="MBP0494527.1"/>
    <property type="molecule type" value="Genomic_DNA"/>
</dbReference>
<comment type="caution">
    <text evidence="2">The sequence shown here is derived from an EMBL/GenBank/DDBJ whole genome shotgun (WGS) entry which is preliminary data.</text>
</comment>
<reference evidence="2" key="1">
    <citation type="submission" date="2021-03" db="EMBL/GenBank/DDBJ databases">
        <authorList>
            <person name="So Y."/>
        </authorList>
    </citation>
    <scope>NUCLEOTIDE SEQUENCE</scope>
    <source>
        <strain evidence="2">SG15</strain>
    </source>
</reference>